<dbReference type="InterPro" id="IPR024775">
    <property type="entry name" value="DinB-like"/>
</dbReference>
<dbReference type="Pfam" id="PF12867">
    <property type="entry name" value="DinB_2"/>
    <property type="match status" value="1"/>
</dbReference>
<evidence type="ECO:0000313" key="3">
    <source>
        <dbReference type="Proteomes" id="UP001500298"/>
    </source>
</evidence>
<dbReference type="InterPro" id="IPR034660">
    <property type="entry name" value="DinB/YfiT-like"/>
</dbReference>
<evidence type="ECO:0000313" key="2">
    <source>
        <dbReference type="EMBL" id="GAA4834525.1"/>
    </source>
</evidence>
<dbReference type="RefSeq" id="WP_345371387.1">
    <property type="nucleotide sequence ID" value="NZ_BAABJX010000029.1"/>
</dbReference>
<feature type="domain" description="DinB-like" evidence="1">
    <location>
        <begin position="29"/>
        <end position="180"/>
    </location>
</feature>
<keyword evidence="3" id="KW-1185">Reference proteome</keyword>
<sequence>MSKIIIDEQLRRIDVLENRLKEIFQNDYQLLLQPPAKGKWSVVEVIGHMTKSHQLYRPKFERLLSTLPTVNTPHKEVTLSWFNAMLVGMLAPKEGQIRYKMKTGKQFIAPPVGQDEAGVREAFSLFFQELAYFKEVTKKSKGLDYTKKKVPSALGPIVRFYLPEAVEFMLVHDERHLLQVERTLDVAKKLEV</sequence>
<comment type="caution">
    <text evidence="2">The sequence shown here is derived from an EMBL/GenBank/DDBJ whole genome shotgun (WGS) entry which is preliminary data.</text>
</comment>
<dbReference type="Proteomes" id="UP001500298">
    <property type="component" value="Unassembled WGS sequence"/>
</dbReference>
<name>A0ABP9DAX9_9BACT</name>
<dbReference type="EMBL" id="BAABJX010000029">
    <property type="protein sequence ID" value="GAA4834525.1"/>
    <property type="molecule type" value="Genomic_DNA"/>
</dbReference>
<accession>A0ABP9DAX9</accession>
<protein>
    <recommendedName>
        <fullName evidence="1">DinB-like domain-containing protein</fullName>
    </recommendedName>
</protein>
<reference evidence="3" key="1">
    <citation type="journal article" date="2019" name="Int. J. Syst. Evol. Microbiol.">
        <title>The Global Catalogue of Microorganisms (GCM) 10K type strain sequencing project: providing services to taxonomists for standard genome sequencing and annotation.</title>
        <authorList>
            <consortium name="The Broad Institute Genomics Platform"/>
            <consortium name="The Broad Institute Genome Sequencing Center for Infectious Disease"/>
            <person name="Wu L."/>
            <person name="Ma J."/>
        </authorList>
    </citation>
    <scope>NUCLEOTIDE SEQUENCE [LARGE SCALE GENOMIC DNA]</scope>
    <source>
        <strain evidence="3">JCM 18326</strain>
    </source>
</reference>
<evidence type="ECO:0000259" key="1">
    <source>
        <dbReference type="Pfam" id="PF12867"/>
    </source>
</evidence>
<gene>
    <name evidence="2" type="ORF">GCM10023331_19730</name>
</gene>
<dbReference type="Gene3D" id="1.20.120.450">
    <property type="entry name" value="dinb family like domain"/>
    <property type="match status" value="1"/>
</dbReference>
<organism evidence="2 3">
    <name type="scientific">Algivirga pacifica</name>
    <dbReference type="NCBI Taxonomy" id="1162670"/>
    <lineage>
        <taxon>Bacteria</taxon>
        <taxon>Pseudomonadati</taxon>
        <taxon>Bacteroidota</taxon>
        <taxon>Cytophagia</taxon>
        <taxon>Cytophagales</taxon>
        <taxon>Flammeovirgaceae</taxon>
        <taxon>Algivirga</taxon>
    </lineage>
</organism>
<dbReference type="SUPFAM" id="SSF109854">
    <property type="entry name" value="DinB/YfiT-like putative metalloenzymes"/>
    <property type="match status" value="1"/>
</dbReference>
<proteinExistence type="predicted"/>